<dbReference type="Proteomes" id="UP001385951">
    <property type="component" value="Unassembled WGS sequence"/>
</dbReference>
<protein>
    <recommendedName>
        <fullName evidence="2">DUF6535 domain-containing protein</fullName>
    </recommendedName>
</protein>
<comment type="caution">
    <text evidence="3">The sequence shown here is derived from an EMBL/GenBank/DDBJ whole genome shotgun (WGS) entry which is preliminary data.</text>
</comment>
<keyword evidence="1" id="KW-0472">Membrane</keyword>
<keyword evidence="1" id="KW-1133">Transmembrane helix</keyword>
<feature type="domain" description="DUF6535" evidence="2">
    <location>
        <begin position="24"/>
        <end position="112"/>
    </location>
</feature>
<evidence type="ECO:0000259" key="2">
    <source>
        <dbReference type="Pfam" id="PF20153"/>
    </source>
</evidence>
<proteinExistence type="predicted"/>
<accession>A0AAW0GL77</accession>
<evidence type="ECO:0000313" key="3">
    <source>
        <dbReference type="EMBL" id="KAK7690384.1"/>
    </source>
</evidence>
<evidence type="ECO:0000313" key="4">
    <source>
        <dbReference type="Proteomes" id="UP001385951"/>
    </source>
</evidence>
<organism evidence="3 4">
    <name type="scientific">Cerrena zonata</name>
    <dbReference type="NCBI Taxonomy" id="2478898"/>
    <lineage>
        <taxon>Eukaryota</taxon>
        <taxon>Fungi</taxon>
        <taxon>Dikarya</taxon>
        <taxon>Basidiomycota</taxon>
        <taxon>Agaricomycotina</taxon>
        <taxon>Agaricomycetes</taxon>
        <taxon>Polyporales</taxon>
        <taxon>Cerrenaceae</taxon>
        <taxon>Cerrena</taxon>
    </lineage>
</organism>
<evidence type="ECO:0000256" key="1">
    <source>
        <dbReference type="SAM" id="Phobius"/>
    </source>
</evidence>
<keyword evidence="1" id="KW-0812">Transmembrane</keyword>
<name>A0AAW0GL77_9APHY</name>
<dbReference type="InterPro" id="IPR045338">
    <property type="entry name" value="DUF6535"/>
</dbReference>
<dbReference type="Pfam" id="PF20153">
    <property type="entry name" value="DUF6535"/>
    <property type="match status" value="1"/>
</dbReference>
<sequence length="112" mass="12650">MTVDHIMMRPASCIRYTRSLGYLASRVEDRKEDIDTLLVFAGLFSTVITTFIVELYQNLQRQPQDATNQILLQISSQLASLSINGNFINSTVSSFTLPPFKTSQFSVRINTL</sequence>
<dbReference type="AlphaFoldDB" id="A0AAW0GL77"/>
<reference evidence="3 4" key="1">
    <citation type="submission" date="2022-09" db="EMBL/GenBank/DDBJ databases">
        <authorList>
            <person name="Palmer J.M."/>
        </authorList>
    </citation>
    <scope>NUCLEOTIDE SEQUENCE [LARGE SCALE GENOMIC DNA]</scope>
    <source>
        <strain evidence="3 4">DSM 7382</strain>
    </source>
</reference>
<feature type="transmembrane region" description="Helical" evidence="1">
    <location>
        <begin position="37"/>
        <end position="56"/>
    </location>
</feature>
<dbReference type="EMBL" id="JASBNA010000007">
    <property type="protein sequence ID" value="KAK7690384.1"/>
    <property type="molecule type" value="Genomic_DNA"/>
</dbReference>
<keyword evidence="4" id="KW-1185">Reference proteome</keyword>
<gene>
    <name evidence="3" type="ORF">QCA50_007042</name>
</gene>